<dbReference type="EMBL" id="CAUWAG010000020">
    <property type="protein sequence ID" value="CAJ2513185.1"/>
    <property type="molecule type" value="Genomic_DNA"/>
</dbReference>
<protein>
    <submittedName>
        <fullName evidence="2">Uu.00g013040.m01.CDS01</fullName>
    </submittedName>
</protein>
<sequence length="245" mass="27463">MDTPEKFPSGNPPQYAAGQGHSQQYAPQAQQQHAQYPAQSQPQYHHMPPAAQMATPQMTPQPQYQQPHAEVPMSASHQHVQYPHQHPHPPQPQAQNRDMALHNPSAHGQMGGEWQADLCDCSPCSSCMLAWCLPCILVGNTSERIRDPTMQSADMLNSDCLIYGGIACFTGCQWIYGMMKRSEIRERYNIPGSGFKDCCVSYWCPCCAIIQQDNEVRIRQKNAQPTMQGYQSQPDMQMPPVAHAK</sequence>
<accession>A0AAI8VYZ3</accession>
<dbReference type="AlphaFoldDB" id="A0AAI8VYZ3"/>
<feature type="region of interest" description="Disordered" evidence="1">
    <location>
        <begin position="223"/>
        <end position="245"/>
    </location>
</feature>
<organism evidence="2 3">
    <name type="scientific">Anthostomella pinea</name>
    <dbReference type="NCBI Taxonomy" id="933095"/>
    <lineage>
        <taxon>Eukaryota</taxon>
        <taxon>Fungi</taxon>
        <taxon>Dikarya</taxon>
        <taxon>Ascomycota</taxon>
        <taxon>Pezizomycotina</taxon>
        <taxon>Sordariomycetes</taxon>
        <taxon>Xylariomycetidae</taxon>
        <taxon>Xylariales</taxon>
        <taxon>Xylariaceae</taxon>
        <taxon>Anthostomella</taxon>
    </lineage>
</organism>
<reference evidence="2" key="1">
    <citation type="submission" date="2023-10" db="EMBL/GenBank/DDBJ databases">
        <authorList>
            <person name="Hackl T."/>
        </authorList>
    </citation>
    <scope>NUCLEOTIDE SEQUENCE</scope>
</reference>
<keyword evidence="3" id="KW-1185">Reference proteome</keyword>
<evidence type="ECO:0000313" key="3">
    <source>
        <dbReference type="Proteomes" id="UP001295740"/>
    </source>
</evidence>
<dbReference type="PANTHER" id="PTHR15907">
    <property type="entry name" value="DUF614 FAMILY PROTEIN-RELATED"/>
    <property type="match status" value="1"/>
</dbReference>
<dbReference type="Proteomes" id="UP001295740">
    <property type="component" value="Unassembled WGS sequence"/>
</dbReference>
<dbReference type="InterPro" id="IPR006461">
    <property type="entry name" value="PLAC_motif_containing"/>
</dbReference>
<gene>
    <name evidence="2" type="ORF">KHLLAP_LOCUS13653</name>
</gene>
<dbReference type="NCBIfam" id="TIGR01571">
    <property type="entry name" value="A_thal_Cys_rich"/>
    <property type="match status" value="1"/>
</dbReference>
<proteinExistence type="predicted"/>
<comment type="caution">
    <text evidence="2">The sequence shown here is derived from an EMBL/GenBank/DDBJ whole genome shotgun (WGS) entry which is preliminary data.</text>
</comment>
<dbReference type="Pfam" id="PF04749">
    <property type="entry name" value="PLAC8"/>
    <property type="match status" value="1"/>
</dbReference>
<evidence type="ECO:0000313" key="2">
    <source>
        <dbReference type="EMBL" id="CAJ2513185.1"/>
    </source>
</evidence>
<feature type="compositionally biased region" description="Polar residues" evidence="1">
    <location>
        <begin position="223"/>
        <end position="235"/>
    </location>
</feature>
<evidence type="ECO:0000256" key="1">
    <source>
        <dbReference type="SAM" id="MobiDB-lite"/>
    </source>
</evidence>
<name>A0AAI8VYZ3_9PEZI</name>
<feature type="region of interest" description="Disordered" evidence="1">
    <location>
        <begin position="1"/>
        <end position="108"/>
    </location>
</feature>
<feature type="compositionally biased region" description="Low complexity" evidence="1">
    <location>
        <begin position="21"/>
        <end position="67"/>
    </location>
</feature>